<evidence type="ECO:0000256" key="14">
    <source>
        <dbReference type="ARBA" id="ARBA00023211"/>
    </source>
</evidence>
<feature type="site" description="Essential for DHBP synthase activity" evidence="19">
    <location>
        <position position="135"/>
    </location>
</feature>
<evidence type="ECO:0000256" key="10">
    <source>
        <dbReference type="ARBA" id="ARBA00022801"/>
    </source>
</evidence>
<comment type="pathway">
    <text evidence="5 19">Cofactor biosynthesis; riboflavin biosynthesis; 2-hydroxy-3-oxobutyl phosphate from D-ribulose 5-phosphate: step 1/1.</text>
</comment>
<comment type="caution">
    <text evidence="21">The sequence shown here is derived from an EMBL/GenBank/DDBJ whole genome shotgun (WGS) entry which is preliminary data.</text>
</comment>
<feature type="binding site" evidence="19">
    <location>
        <begin position="149"/>
        <end position="153"/>
    </location>
    <ligand>
        <name>D-ribulose 5-phosphate</name>
        <dbReference type="ChEBI" id="CHEBI:58121"/>
    </ligand>
</feature>
<keyword evidence="12 19" id="KW-0460">Magnesium</keyword>
<keyword evidence="11 19" id="KW-0862">Zinc</keyword>
<dbReference type="NCBIfam" id="NF006803">
    <property type="entry name" value="PRK09311.1"/>
    <property type="match status" value="1"/>
</dbReference>
<dbReference type="InterPro" id="IPR036144">
    <property type="entry name" value="RibA-like_sf"/>
</dbReference>
<dbReference type="GO" id="GO:0009231">
    <property type="term" value="P:riboflavin biosynthetic process"/>
    <property type="evidence" value="ECO:0007669"/>
    <property type="project" value="UniProtKB-UniRule"/>
</dbReference>
<comment type="function">
    <text evidence="3 19">Catalyzes the conversion of D-ribulose 5-phosphate to formate and 3,4-dihydroxy-2-butanone 4-phosphate.</text>
</comment>
<feature type="binding site" evidence="19">
    <location>
        <position position="42"/>
    </location>
    <ligand>
        <name>D-ribulose 5-phosphate</name>
        <dbReference type="ChEBI" id="CHEBI:58121"/>
    </ligand>
</feature>
<dbReference type="Pfam" id="PF00926">
    <property type="entry name" value="DHBP_synthase"/>
    <property type="match status" value="1"/>
</dbReference>
<dbReference type="SUPFAM" id="SSF55821">
    <property type="entry name" value="YrdC/RibB"/>
    <property type="match status" value="1"/>
</dbReference>
<feature type="active site" description="Proton acceptor; for GTP cyclohydrolase activity" evidence="19">
    <location>
        <position position="338"/>
    </location>
</feature>
<dbReference type="NCBIfam" id="TIGR00505">
    <property type="entry name" value="ribA"/>
    <property type="match status" value="1"/>
</dbReference>
<feature type="region of interest" description="GTP cyclohydrolase II" evidence="19">
    <location>
        <begin position="211"/>
        <end position="408"/>
    </location>
</feature>
<evidence type="ECO:0000256" key="16">
    <source>
        <dbReference type="ARBA" id="ARBA00023268"/>
    </source>
</evidence>
<evidence type="ECO:0000256" key="6">
    <source>
        <dbReference type="ARBA" id="ARBA00005520"/>
    </source>
</evidence>
<accession>A0A7W1XPM5</accession>
<feature type="site" description="Essential for DHBP synthase activity" evidence="19">
    <location>
        <position position="173"/>
    </location>
</feature>
<dbReference type="GO" id="GO:0005525">
    <property type="term" value="F:GTP binding"/>
    <property type="evidence" value="ECO:0007669"/>
    <property type="project" value="UniProtKB-KW"/>
</dbReference>
<evidence type="ECO:0000256" key="4">
    <source>
        <dbReference type="ARBA" id="ARBA00004853"/>
    </source>
</evidence>
<feature type="binding site" evidence="19">
    <location>
        <begin position="304"/>
        <end position="306"/>
    </location>
    <ligand>
        <name>GTP</name>
        <dbReference type="ChEBI" id="CHEBI:37565"/>
    </ligand>
</feature>
<evidence type="ECO:0000313" key="21">
    <source>
        <dbReference type="EMBL" id="MBA4600969.1"/>
    </source>
</evidence>
<evidence type="ECO:0000256" key="18">
    <source>
        <dbReference type="ARBA" id="ARBA00049295"/>
    </source>
</evidence>
<feature type="active site" description="Nucleophile; for GTP cyclohydrolase activity" evidence="19">
    <location>
        <position position="340"/>
    </location>
</feature>
<evidence type="ECO:0000256" key="12">
    <source>
        <dbReference type="ARBA" id="ARBA00022842"/>
    </source>
</evidence>
<dbReference type="AlphaFoldDB" id="A0A7W1XPM5"/>
<feature type="binding site" evidence="19">
    <location>
        <position position="266"/>
    </location>
    <ligand>
        <name>Zn(2+)</name>
        <dbReference type="ChEBI" id="CHEBI:29105"/>
        <note>catalytic</note>
    </ligand>
</feature>
<dbReference type="GO" id="GO:0030145">
    <property type="term" value="F:manganese ion binding"/>
    <property type="evidence" value="ECO:0007669"/>
    <property type="project" value="UniProtKB-UniRule"/>
</dbReference>
<dbReference type="GO" id="GO:0003935">
    <property type="term" value="F:GTP cyclohydrolase II activity"/>
    <property type="evidence" value="ECO:0007669"/>
    <property type="project" value="UniProtKB-UniRule"/>
</dbReference>
<dbReference type="EC" id="4.1.99.12" evidence="19"/>
<feature type="region of interest" description="DHBP synthase" evidence="19">
    <location>
        <begin position="1"/>
        <end position="210"/>
    </location>
</feature>
<dbReference type="GO" id="GO:0005829">
    <property type="term" value="C:cytosol"/>
    <property type="evidence" value="ECO:0007669"/>
    <property type="project" value="TreeGrafter"/>
</dbReference>
<keyword evidence="8 19" id="KW-0479">Metal-binding</keyword>
<feature type="domain" description="GTP cyclohydrolase II" evidence="20">
    <location>
        <begin position="216"/>
        <end position="382"/>
    </location>
</feature>
<dbReference type="HAMAP" id="MF_00179">
    <property type="entry name" value="RibA"/>
    <property type="match status" value="1"/>
</dbReference>
<evidence type="ECO:0000256" key="7">
    <source>
        <dbReference type="ARBA" id="ARBA00022619"/>
    </source>
</evidence>
<comment type="pathway">
    <text evidence="4 19">Cofactor biosynthesis; riboflavin biosynthesis; 5-amino-6-(D-ribitylamino)uracil from GTP: step 1/4.</text>
</comment>
<evidence type="ECO:0000256" key="19">
    <source>
        <dbReference type="HAMAP-Rule" id="MF_01283"/>
    </source>
</evidence>
<keyword evidence="22" id="KW-1185">Reference proteome</keyword>
<reference evidence="21 22" key="1">
    <citation type="submission" date="2020-07" db="EMBL/GenBank/DDBJ databases">
        <title>Thermoactinomyces phylogeny.</title>
        <authorList>
            <person name="Dunlap C."/>
        </authorList>
    </citation>
    <scope>NUCLEOTIDE SEQUENCE [LARGE SCALE GENOMIC DNA]</scope>
    <source>
        <strain evidence="21 22">AMNI-1</strain>
    </source>
</reference>
<feature type="binding site" evidence="19">
    <location>
        <position position="361"/>
    </location>
    <ligand>
        <name>GTP</name>
        <dbReference type="ChEBI" id="CHEBI:37565"/>
    </ligand>
</feature>
<keyword evidence="16 19" id="KW-0511">Multifunctional enzyme</keyword>
<comment type="catalytic activity">
    <reaction evidence="1 19">
        <text>D-ribulose 5-phosphate = (2S)-2-hydroxy-3-oxobutyl phosphate + formate + H(+)</text>
        <dbReference type="Rhea" id="RHEA:18457"/>
        <dbReference type="ChEBI" id="CHEBI:15378"/>
        <dbReference type="ChEBI" id="CHEBI:15740"/>
        <dbReference type="ChEBI" id="CHEBI:58121"/>
        <dbReference type="ChEBI" id="CHEBI:58830"/>
        <dbReference type="EC" id="4.1.99.12"/>
    </reaction>
</comment>
<comment type="similarity">
    <text evidence="6 19">In the N-terminal section; belongs to the DHBP synthase family.</text>
</comment>
<evidence type="ECO:0000259" key="20">
    <source>
        <dbReference type="Pfam" id="PF00925"/>
    </source>
</evidence>
<comment type="function">
    <text evidence="17 19">Catalyzes the conversion of GTP to 2,5-diamino-6-ribosylamino-4(3H)-pyrimidinone 5'-phosphate (DARP), formate and pyrophosphate.</text>
</comment>
<feature type="binding site" evidence="19">
    <location>
        <position position="282"/>
    </location>
    <ligand>
        <name>GTP</name>
        <dbReference type="ChEBI" id="CHEBI:37565"/>
    </ligand>
</feature>
<feature type="binding site" evidence="19">
    <location>
        <position position="38"/>
    </location>
    <ligand>
        <name>Mg(2+)</name>
        <dbReference type="ChEBI" id="CHEBI:18420"/>
        <label>1</label>
    </ligand>
</feature>
<comment type="cofactor">
    <cofactor evidence="19">
        <name>Zn(2+)</name>
        <dbReference type="ChEBI" id="CHEBI:29105"/>
    </cofactor>
    <text evidence="19">Binds 1 zinc ion per subunit.</text>
</comment>
<feature type="binding site" evidence="19">
    <location>
        <position position="38"/>
    </location>
    <ligand>
        <name>Mg(2+)</name>
        <dbReference type="ChEBI" id="CHEBI:18420"/>
        <label>2</label>
    </ligand>
</feature>
<comment type="similarity">
    <text evidence="19">In the C-terminal section; belongs to the GTP cyclohydrolase II family.</text>
</comment>
<evidence type="ECO:0000256" key="3">
    <source>
        <dbReference type="ARBA" id="ARBA00002284"/>
    </source>
</evidence>
<comment type="cofactor">
    <cofactor evidence="2">
        <name>Mn(2+)</name>
        <dbReference type="ChEBI" id="CHEBI:29035"/>
    </cofactor>
</comment>
<dbReference type="SUPFAM" id="SSF142695">
    <property type="entry name" value="RibA-like"/>
    <property type="match status" value="1"/>
</dbReference>
<dbReference type="InterPro" id="IPR000422">
    <property type="entry name" value="DHBP_synthase_RibB"/>
</dbReference>
<name>A0A7W1XPM5_9BACL</name>
<dbReference type="InterPro" id="IPR016299">
    <property type="entry name" value="Riboflavin_synth_RibBA"/>
</dbReference>
<dbReference type="PANTHER" id="PTHR21327:SF18">
    <property type="entry name" value="3,4-DIHYDROXY-2-BUTANONE 4-PHOSPHATE SYNTHASE"/>
    <property type="match status" value="1"/>
</dbReference>
<feature type="binding site" evidence="19">
    <location>
        <begin position="261"/>
        <end position="265"/>
    </location>
    <ligand>
        <name>GTP</name>
        <dbReference type="ChEBI" id="CHEBI:37565"/>
    </ligand>
</feature>
<dbReference type="GO" id="GO:0000287">
    <property type="term" value="F:magnesium ion binding"/>
    <property type="evidence" value="ECO:0007669"/>
    <property type="project" value="UniProtKB-UniRule"/>
</dbReference>
<dbReference type="GO" id="GO:0008270">
    <property type="term" value="F:zinc ion binding"/>
    <property type="evidence" value="ECO:0007669"/>
    <property type="project" value="UniProtKB-UniRule"/>
</dbReference>
<keyword evidence="14 19" id="KW-0464">Manganese</keyword>
<proteinExistence type="inferred from homology"/>
<dbReference type="UniPathway" id="UPA00275">
    <property type="reaction ID" value="UER00399"/>
</dbReference>
<keyword evidence="13 19" id="KW-0342">GTP-binding</keyword>
<dbReference type="NCBIfam" id="TIGR00506">
    <property type="entry name" value="ribB"/>
    <property type="match status" value="1"/>
</dbReference>
<evidence type="ECO:0000256" key="15">
    <source>
        <dbReference type="ARBA" id="ARBA00023239"/>
    </source>
</evidence>
<dbReference type="Proteomes" id="UP000538292">
    <property type="component" value="Unassembled WGS sequence"/>
</dbReference>
<dbReference type="FunFam" id="3.40.50.10990:FF:000001">
    <property type="entry name" value="Riboflavin biosynthesis protein RibBA"/>
    <property type="match status" value="1"/>
</dbReference>
<feature type="binding site" evidence="19">
    <location>
        <position position="173"/>
    </location>
    <ligand>
        <name>D-ribulose 5-phosphate</name>
        <dbReference type="ChEBI" id="CHEBI:58121"/>
    </ligand>
</feature>
<dbReference type="PANTHER" id="PTHR21327">
    <property type="entry name" value="GTP CYCLOHYDROLASE II-RELATED"/>
    <property type="match status" value="1"/>
</dbReference>
<evidence type="ECO:0000256" key="13">
    <source>
        <dbReference type="ARBA" id="ARBA00023134"/>
    </source>
</evidence>
<evidence type="ECO:0000256" key="1">
    <source>
        <dbReference type="ARBA" id="ARBA00000141"/>
    </source>
</evidence>
<sequence>MDLSNKEGLHMTFHSIEEALTSLKNGEMIIVVDDEDRENEGDLLALAEKATPEVINFMITHGRGLVCVPLTEERAKELDLPQMVNRNTDRHGTAFTVSVDAMSTTTGISAFERSDTVMQLIDQTRGPDDFRRPGHIFPLVARQGGVLRRAGHTEAAVDLARLSGAYPAGVICEVIKEDGTMARVPDLKKMSQKFGLKMITIQDLIQYRRYKETLIERVVSVHMPTDYGDFKMIAYTSQIDGKEHVALIKGKIDPEQPVLVRVHSECLTGDIFHSQRCDCGPQLDAALRKIEQAGRGVLLYMRQEGRGIGLINKLKAYKLQEEGLDTVEANLRLGFREDLREYGIGAQILRDLGVGKIRLMTNNPRKIAGLKGYGLEVTEVVPLELPPNKNNRRYMETKKEKLGHLLHL</sequence>
<dbReference type="PIRSF" id="PIRSF001259">
    <property type="entry name" value="RibA"/>
    <property type="match status" value="1"/>
</dbReference>
<dbReference type="FunFam" id="3.90.870.10:FF:000001">
    <property type="entry name" value="Riboflavin biosynthesis protein RibBA"/>
    <property type="match status" value="1"/>
</dbReference>
<keyword evidence="7 19" id="KW-0686">Riboflavin biosynthesis</keyword>
<dbReference type="CDD" id="cd00641">
    <property type="entry name" value="GTP_cyclohydro2"/>
    <property type="match status" value="1"/>
</dbReference>
<evidence type="ECO:0000256" key="2">
    <source>
        <dbReference type="ARBA" id="ARBA00001936"/>
    </source>
</evidence>
<feature type="binding site" evidence="19">
    <location>
        <position position="366"/>
    </location>
    <ligand>
        <name>GTP</name>
        <dbReference type="ChEBI" id="CHEBI:37565"/>
    </ligand>
</feature>
<comment type="catalytic activity">
    <reaction evidence="18 19">
        <text>GTP + 4 H2O = 2,5-diamino-6-hydroxy-4-(5-phosphoribosylamino)-pyrimidine + formate + 2 phosphate + 3 H(+)</text>
        <dbReference type="Rhea" id="RHEA:23704"/>
        <dbReference type="ChEBI" id="CHEBI:15377"/>
        <dbReference type="ChEBI" id="CHEBI:15378"/>
        <dbReference type="ChEBI" id="CHEBI:15740"/>
        <dbReference type="ChEBI" id="CHEBI:37565"/>
        <dbReference type="ChEBI" id="CHEBI:43474"/>
        <dbReference type="ChEBI" id="CHEBI:58614"/>
        <dbReference type="EC" id="3.5.4.25"/>
    </reaction>
</comment>
<dbReference type="NCBIfam" id="NF001591">
    <property type="entry name" value="PRK00393.1"/>
    <property type="match status" value="1"/>
</dbReference>
<evidence type="ECO:0000256" key="8">
    <source>
        <dbReference type="ARBA" id="ARBA00022723"/>
    </source>
</evidence>
<gene>
    <name evidence="19" type="primary">ribBA</name>
    <name evidence="21" type="ORF">H2C83_01225</name>
</gene>
<dbReference type="EMBL" id="JACEOL010000002">
    <property type="protein sequence ID" value="MBA4600969.1"/>
    <property type="molecule type" value="Genomic_DNA"/>
</dbReference>
<dbReference type="HAMAP" id="MF_00180">
    <property type="entry name" value="RibB"/>
    <property type="match status" value="1"/>
</dbReference>
<feature type="binding site" evidence="19">
    <location>
        <position position="326"/>
    </location>
    <ligand>
        <name>GTP</name>
        <dbReference type="ChEBI" id="CHEBI:37565"/>
    </ligand>
</feature>
<feature type="binding site" evidence="19">
    <location>
        <position position="277"/>
    </location>
    <ligand>
        <name>Zn(2+)</name>
        <dbReference type="ChEBI" id="CHEBI:29105"/>
        <note>catalytic</note>
    </ligand>
</feature>
<evidence type="ECO:0000256" key="5">
    <source>
        <dbReference type="ARBA" id="ARBA00004904"/>
    </source>
</evidence>
<dbReference type="InterPro" id="IPR000926">
    <property type="entry name" value="RibA"/>
</dbReference>
<dbReference type="Pfam" id="PF00925">
    <property type="entry name" value="GTP_cyclohydro2"/>
    <property type="match status" value="1"/>
</dbReference>
<keyword evidence="9 19" id="KW-0547">Nucleotide-binding</keyword>
<dbReference type="Gene3D" id="3.90.870.10">
    <property type="entry name" value="DHBP synthase"/>
    <property type="match status" value="1"/>
</dbReference>
<feature type="binding site" evidence="19">
    <location>
        <position position="279"/>
    </location>
    <ligand>
        <name>Zn(2+)</name>
        <dbReference type="ChEBI" id="CHEBI:29105"/>
        <note>catalytic</note>
    </ligand>
</feature>
<dbReference type="Gene3D" id="3.40.50.10990">
    <property type="entry name" value="GTP cyclohydrolase II"/>
    <property type="match status" value="1"/>
</dbReference>
<evidence type="ECO:0000256" key="9">
    <source>
        <dbReference type="ARBA" id="ARBA00022741"/>
    </source>
</evidence>
<dbReference type="EC" id="3.5.4.25" evidence="19"/>
<evidence type="ECO:0000256" key="17">
    <source>
        <dbReference type="ARBA" id="ARBA00043932"/>
    </source>
</evidence>
<feature type="binding site" evidence="19">
    <location>
        <begin position="37"/>
        <end position="38"/>
    </location>
    <ligand>
        <name>D-ribulose 5-phosphate</name>
        <dbReference type="ChEBI" id="CHEBI:58121"/>
    </ligand>
</feature>
<dbReference type="InterPro" id="IPR032677">
    <property type="entry name" value="GTP_cyclohydro_II"/>
</dbReference>
<evidence type="ECO:0000256" key="11">
    <source>
        <dbReference type="ARBA" id="ARBA00022833"/>
    </source>
</evidence>
<evidence type="ECO:0000313" key="22">
    <source>
        <dbReference type="Proteomes" id="UP000538292"/>
    </source>
</evidence>
<feature type="binding site" evidence="19">
    <location>
        <position position="152"/>
    </location>
    <ligand>
        <name>Mg(2+)</name>
        <dbReference type="ChEBI" id="CHEBI:18420"/>
        <label>2</label>
    </ligand>
</feature>
<protein>
    <recommendedName>
        <fullName evidence="19">Riboflavin biosynthesis protein RibBA</fullName>
    </recommendedName>
    <domain>
        <recommendedName>
            <fullName evidence="19">3,4-dihydroxy-2-butanone 4-phosphate synthase</fullName>
            <shortName evidence="19">DHBP synthase</shortName>
            <ecNumber evidence="19">4.1.99.12</ecNumber>
        </recommendedName>
    </domain>
    <domain>
        <recommendedName>
            <fullName evidence="19">GTP cyclohydrolase-2</fullName>
            <ecNumber evidence="19">3.5.4.25</ecNumber>
        </recommendedName>
        <alternativeName>
            <fullName evidence="19">GTP cyclohydrolase II</fullName>
        </alternativeName>
    </domain>
</protein>
<dbReference type="GO" id="GO:0008686">
    <property type="term" value="F:3,4-dihydroxy-2-butanone-4-phosphate synthase activity"/>
    <property type="evidence" value="ECO:0007669"/>
    <property type="project" value="UniProtKB-UniRule"/>
</dbReference>
<dbReference type="InterPro" id="IPR017945">
    <property type="entry name" value="DHBP_synth_RibB-like_a/b_dom"/>
</dbReference>
<dbReference type="HAMAP" id="MF_01283">
    <property type="entry name" value="RibBA"/>
    <property type="match status" value="1"/>
</dbReference>
<comment type="cofactor">
    <cofactor evidence="19">
        <name>Mg(2+)</name>
        <dbReference type="ChEBI" id="CHEBI:18420"/>
    </cofactor>
    <cofactor evidence="19">
        <name>Mn(2+)</name>
        <dbReference type="ChEBI" id="CHEBI:29035"/>
    </cofactor>
    <text evidence="19">Binds 2 divalent metal cations per subunit. Magnesium or manganese.</text>
</comment>
<organism evidence="21 22">
    <name type="scientific">Thermoactinomyces mirandus</name>
    <dbReference type="NCBI Taxonomy" id="2756294"/>
    <lineage>
        <taxon>Bacteria</taxon>
        <taxon>Bacillati</taxon>
        <taxon>Bacillota</taxon>
        <taxon>Bacilli</taxon>
        <taxon>Bacillales</taxon>
        <taxon>Thermoactinomycetaceae</taxon>
        <taxon>Thermoactinomyces</taxon>
    </lineage>
</organism>
<keyword evidence="10 19" id="KW-0378">Hydrolase</keyword>
<keyword evidence="15 19" id="KW-0456">Lyase</keyword>